<feature type="transmembrane region" description="Helical" evidence="5">
    <location>
        <begin position="323"/>
        <end position="346"/>
    </location>
</feature>
<feature type="transmembrane region" description="Helical" evidence="5">
    <location>
        <begin position="120"/>
        <end position="141"/>
    </location>
</feature>
<dbReference type="Pfam" id="PF07690">
    <property type="entry name" value="MFS_1"/>
    <property type="match status" value="1"/>
</dbReference>
<feature type="transmembrane region" description="Helical" evidence="5">
    <location>
        <begin position="95"/>
        <end position="114"/>
    </location>
</feature>
<dbReference type="PANTHER" id="PTHR23534:SF1">
    <property type="entry name" value="MAJOR FACILITATOR SUPERFAMILY PROTEIN"/>
    <property type="match status" value="1"/>
</dbReference>
<keyword evidence="4 5" id="KW-0472">Membrane</keyword>
<feature type="transmembrane region" description="Helical" evidence="5">
    <location>
        <begin position="298"/>
        <end position="317"/>
    </location>
</feature>
<dbReference type="AlphaFoldDB" id="A0A934K719"/>
<evidence type="ECO:0000313" key="8">
    <source>
        <dbReference type="Proteomes" id="UP000612893"/>
    </source>
</evidence>
<feature type="transmembrane region" description="Helical" evidence="5">
    <location>
        <begin position="391"/>
        <end position="412"/>
    </location>
</feature>
<dbReference type="InterPro" id="IPR036259">
    <property type="entry name" value="MFS_trans_sf"/>
</dbReference>
<evidence type="ECO:0000256" key="1">
    <source>
        <dbReference type="ARBA" id="ARBA00004651"/>
    </source>
</evidence>
<gene>
    <name evidence="7" type="ORF">JF922_18685</name>
</gene>
<feature type="transmembrane region" description="Helical" evidence="5">
    <location>
        <begin position="270"/>
        <end position="291"/>
    </location>
</feature>
<evidence type="ECO:0000259" key="6">
    <source>
        <dbReference type="PROSITE" id="PS50850"/>
    </source>
</evidence>
<dbReference type="PANTHER" id="PTHR23534">
    <property type="entry name" value="MFS PERMEASE"/>
    <property type="match status" value="1"/>
</dbReference>
<name>A0A934K719_9BACT</name>
<protein>
    <submittedName>
        <fullName evidence="7">MFS transporter</fullName>
    </submittedName>
</protein>
<keyword evidence="2 5" id="KW-0812">Transmembrane</keyword>
<feature type="transmembrane region" description="Helical" evidence="5">
    <location>
        <begin position="28"/>
        <end position="53"/>
    </location>
</feature>
<dbReference type="EMBL" id="JAEKNR010000186">
    <property type="protein sequence ID" value="MBJ7600089.1"/>
    <property type="molecule type" value="Genomic_DNA"/>
</dbReference>
<feature type="transmembrane region" description="Helical" evidence="5">
    <location>
        <begin position="242"/>
        <end position="264"/>
    </location>
</feature>
<evidence type="ECO:0000256" key="2">
    <source>
        <dbReference type="ARBA" id="ARBA00022692"/>
    </source>
</evidence>
<keyword evidence="3 5" id="KW-1133">Transmembrane helix</keyword>
<comment type="caution">
    <text evidence="7">The sequence shown here is derived from an EMBL/GenBank/DDBJ whole genome shotgun (WGS) entry which is preliminary data.</text>
</comment>
<comment type="subcellular location">
    <subcellularLocation>
        <location evidence="1">Cell membrane</location>
        <topology evidence="1">Multi-pass membrane protein</topology>
    </subcellularLocation>
</comment>
<dbReference type="PROSITE" id="PS50850">
    <property type="entry name" value="MFS"/>
    <property type="match status" value="1"/>
</dbReference>
<dbReference type="Proteomes" id="UP000612893">
    <property type="component" value="Unassembled WGS sequence"/>
</dbReference>
<evidence type="ECO:0000256" key="3">
    <source>
        <dbReference type="ARBA" id="ARBA00022989"/>
    </source>
</evidence>
<dbReference type="GO" id="GO:0005886">
    <property type="term" value="C:plasma membrane"/>
    <property type="evidence" value="ECO:0007669"/>
    <property type="project" value="UniProtKB-SubCell"/>
</dbReference>
<feature type="transmembrane region" description="Helical" evidence="5">
    <location>
        <begin position="65"/>
        <end position="83"/>
    </location>
</feature>
<feature type="transmembrane region" description="Helical" evidence="5">
    <location>
        <begin position="153"/>
        <end position="171"/>
    </location>
</feature>
<sequence length="425" mass="42963">MEVESVRRSEQAPSLRQALGAPGVRRSLLALFLAQAAATSALTTSTSLSSILVTQLTGTAALSGLPATLNLVAASGSAFLAGLGMARFGRRAGLLTGYLLGAFGAAVGCLFALAGNVPGFLLGSVLVGAAQAVILQGRYAAADLVPAAVRGRVVGLILFGAVVGAVVAALLTPLLQSVASSLRVPAIELGWGQSALLLAVGAMLVLALFRNPRQEVSAARQARVGLGQFLATMARPEIRLGVVNLVLGQAVMVMLMNLFPIHALHHGSGLSTISAIISVHVAGMFSLAWLTGGLVDRFGAWAISTAGGVMLFAGALTSALETAAVGLAVALFLIGLGWNLCFVAGSALLAKHLAPSMRTSFQGSADVLVWLCAGGSTLGGGYLVGVYDYPAVGVLGGLAAVALLLLVAYTWVRIRPPAGRGLAPD</sequence>
<dbReference type="SUPFAM" id="SSF103473">
    <property type="entry name" value="MFS general substrate transporter"/>
    <property type="match status" value="1"/>
</dbReference>
<evidence type="ECO:0000256" key="5">
    <source>
        <dbReference type="SAM" id="Phobius"/>
    </source>
</evidence>
<feature type="transmembrane region" description="Helical" evidence="5">
    <location>
        <begin position="191"/>
        <end position="209"/>
    </location>
</feature>
<evidence type="ECO:0000256" key="4">
    <source>
        <dbReference type="ARBA" id="ARBA00023136"/>
    </source>
</evidence>
<accession>A0A934K719</accession>
<dbReference type="InterPro" id="IPR020846">
    <property type="entry name" value="MFS_dom"/>
</dbReference>
<proteinExistence type="predicted"/>
<keyword evidence="8" id="KW-1185">Reference proteome</keyword>
<feature type="domain" description="Major facilitator superfamily (MFS) profile" evidence="6">
    <location>
        <begin position="1"/>
        <end position="414"/>
    </location>
</feature>
<organism evidence="7 8">
    <name type="scientific">Candidatus Nephthysia bennettiae</name>
    <dbReference type="NCBI Taxonomy" id="3127016"/>
    <lineage>
        <taxon>Bacteria</taxon>
        <taxon>Bacillati</taxon>
        <taxon>Candidatus Dormiibacterota</taxon>
        <taxon>Candidatus Dormibacteria</taxon>
        <taxon>Candidatus Dormibacterales</taxon>
        <taxon>Candidatus Dormibacteraceae</taxon>
        <taxon>Candidatus Nephthysia</taxon>
    </lineage>
</organism>
<reference evidence="7" key="1">
    <citation type="submission" date="2020-10" db="EMBL/GenBank/DDBJ databases">
        <title>Ca. Dormibacterota MAGs.</title>
        <authorList>
            <person name="Montgomery K."/>
        </authorList>
    </citation>
    <scope>NUCLEOTIDE SEQUENCE [LARGE SCALE GENOMIC DNA]</scope>
    <source>
        <strain evidence="7">SC8812_S17_10</strain>
    </source>
</reference>
<feature type="transmembrane region" description="Helical" evidence="5">
    <location>
        <begin position="367"/>
        <end position="385"/>
    </location>
</feature>
<evidence type="ECO:0000313" key="7">
    <source>
        <dbReference type="EMBL" id="MBJ7600089.1"/>
    </source>
</evidence>
<dbReference type="Gene3D" id="1.20.1250.20">
    <property type="entry name" value="MFS general substrate transporter like domains"/>
    <property type="match status" value="1"/>
</dbReference>
<dbReference type="InterPro" id="IPR011701">
    <property type="entry name" value="MFS"/>
</dbReference>